<accession>A0AA42UAT8</accession>
<proteinExistence type="predicted"/>
<dbReference type="Proteomes" id="UP001161704">
    <property type="component" value="Unassembled WGS sequence"/>
</dbReference>
<evidence type="ECO:0008006" key="4">
    <source>
        <dbReference type="Google" id="ProtNLM"/>
    </source>
</evidence>
<feature type="transmembrane region" description="Helical" evidence="1">
    <location>
        <begin position="85"/>
        <end position="107"/>
    </location>
</feature>
<protein>
    <recommendedName>
        <fullName evidence="4">Pili assembly chaperone</fullName>
    </recommendedName>
</protein>
<keyword evidence="1" id="KW-0472">Membrane</keyword>
<feature type="transmembrane region" description="Helical" evidence="1">
    <location>
        <begin position="21"/>
        <end position="39"/>
    </location>
</feature>
<comment type="caution">
    <text evidence="2">The sequence shown here is derived from an EMBL/GenBank/DDBJ whole genome shotgun (WGS) entry which is preliminary data.</text>
</comment>
<keyword evidence="1" id="KW-0812">Transmembrane</keyword>
<reference evidence="2" key="1">
    <citation type="submission" date="2022-09" db="EMBL/GenBank/DDBJ databases">
        <title>Intensive care unit water sources are persistently colonized with multi-drug resistant bacteria and are the site of extensive horizontal gene transfer of antibiotic resistance genes.</title>
        <authorList>
            <person name="Diorio-Toth L."/>
        </authorList>
    </citation>
    <scope>NUCLEOTIDE SEQUENCE</scope>
    <source>
        <strain evidence="2">GD03710</strain>
    </source>
</reference>
<organism evidence="2 3">
    <name type="scientific">Aeromonas caviae</name>
    <name type="common">Aeromonas punctata</name>
    <dbReference type="NCBI Taxonomy" id="648"/>
    <lineage>
        <taxon>Bacteria</taxon>
        <taxon>Pseudomonadati</taxon>
        <taxon>Pseudomonadota</taxon>
        <taxon>Gammaproteobacteria</taxon>
        <taxon>Aeromonadales</taxon>
        <taxon>Aeromonadaceae</taxon>
        <taxon>Aeromonas</taxon>
    </lineage>
</organism>
<evidence type="ECO:0000256" key="1">
    <source>
        <dbReference type="SAM" id="Phobius"/>
    </source>
</evidence>
<dbReference type="EMBL" id="JAOCIZ010000046">
    <property type="protein sequence ID" value="MDH1505886.1"/>
    <property type="molecule type" value="Genomic_DNA"/>
</dbReference>
<feature type="transmembrane region" description="Helical" evidence="1">
    <location>
        <begin position="59"/>
        <end position="78"/>
    </location>
</feature>
<evidence type="ECO:0000313" key="2">
    <source>
        <dbReference type="EMBL" id="MDH1505886.1"/>
    </source>
</evidence>
<dbReference type="RefSeq" id="WP_270657430.1">
    <property type="nucleotide sequence ID" value="NZ_JAOCIZ010000046.1"/>
</dbReference>
<dbReference type="AlphaFoldDB" id="A0AA42UAT8"/>
<name>A0AA42UAT8_AERCA</name>
<evidence type="ECO:0000313" key="3">
    <source>
        <dbReference type="Proteomes" id="UP001161704"/>
    </source>
</evidence>
<gene>
    <name evidence="2" type="ORF">N5I20_12545</name>
</gene>
<sequence>MTKTIALPALPEANFSIKFKHVIFVALVMGLLMVMAHAGGDATAVDEVWDQLSGWAKGAPGKIIALLSFMSAIWFGIVKPNYTNAIGSLVFCMLMANATDIIENFLAMSL</sequence>
<keyword evidence="1" id="KW-1133">Transmembrane helix</keyword>